<keyword evidence="4" id="KW-0812">Transmembrane</keyword>
<evidence type="ECO:0000256" key="2">
    <source>
        <dbReference type="ARBA" id="ARBA00022857"/>
    </source>
</evidence>
<accession>A0A642V047</accession>
<evidence type="ECO:0000313" key="6">
    <source>
        <dbReference type="Proteomes" id="UP000449547"/>
    </source>
</evidence>
<keyword evidence="3" id="KW-0560">Oxidoreductase</keyword>
<dbReference type="GeneID" id="54778957"/>
<dbReference type="PANTHER" id="PTHR24320">
    <property type="entry name" value="RETINOL DEHYDROGENASE"/>
    <property type="match status" value="1"/>
</dbReference>
<evidence type="ECO:0000256" key="1">
    <source>
        <dbReference type="ARBA" id="ARBA00006484"/>
    </source>
</evidence>
<evidence type="ECO:0000256" key="3">
    <source>
        <dbReference type="ARBA" id="ARBA00023002"/>
    </source>
</evidence>
<dbReference type="AlphaFoldDB" id="A0A642V047"/>
<protein>
    <recommendedName>
        <fullName evidence="7">NAD(P)-binding protein</fullName>
    </recommendedName>
</protein>
<comment type="similarity">
    <text evidence="1">Belongs to the short-chain dehydrogenases/reductases (SDR) family.</text>
</comment>
<evidence type="ECO:0000256" key="4">
    <source>
        <dbReference type="SAM" id="Phobius"/>
    </source>
</evidence>
<reference evidence="5 6" key="1">
    <citation type="submission" date="2019-07" db="EMBL/GenBank/DDBJ databases">
        <title>Genome assembly of two rare yeast pathogens: Diutina rugosa and Trichomonascus ciferrii.</title>
        <authorList>
            <person name="Mixao V."/>
            <person name="Saus E."/>
            <person name="Hansen A."/>
            <person name="Lass-Flor C."/>
            <person name="Gabaldon T."/>
        </authorList>
    </citation>
    <scope>NUCLEOTIDE SEQUENCE [LARGE SCALE GENOMIC DNA]</scope>
    <source>
        <strain evidence="5 6">CBS 613</strain>
    </source>
</reference>
<comment type="caution">
    <text evidence="5">The sequence shown here is derived from an EMBL/GenBank/DDBJ whole genome shotgun (WGS) entry which is preliminary data.</text>
</comment>
<organism evidence="5 6">
    <name type="scientific">Diutina rugosa</name>
    <name type="common">Yeast</name>
    <name type="synonym">Candida rugosa</name>
    <dbReference type="NCBI Taxonomy" id="5481"/>
    <lineage>
        <taxon>Eukaryota</taxon>
        <taxon>Fungi</taxon>
        <taxon>Dikarya</taxon>
        <taxon>Ascomycota</taxon>
        <taxon>Saccharomycotina</taxon>
        <taxon>Pichiomycetes</taxon>
        <taxon>Debaryomycetaceae</taxon>
        <taxon>Diutina</taxon>
    </lineage>
</organism>
<dbReference type="OrthoDB" id="191139at2759"/>
<dbReference type="SUPFAM" id="SSF51735">
    <property type="entry name" value="NAD(P)-binding Rossmann-fold domains"/>
    <property type="match status" value="1"/>
</dbReference>
<dbReference type="GO" id="GO:0016491">
    <property type="term" value="F:oxidoreductase activity"/>
    <property type="evidence" value="ECO:0007669"/>
    <property type="project" value="UniProtKB-KW"/>
</dbReference>
<keyword evidence="4" id="KW-0472">Membrane</keyword>
<dbReference type="Proteomes" id="UP000449547">
    <property type="component" value="Unassembled WGS sequence"/>
</dbReference>
<evidence type="ECO:0008006" key="7">
    <source>
        <dbReference type="Google" id="ProtNLM"/>
    </source>
</evidence>
<dbReference type="InterPro" id="IPR002347">
    <property type="entry name" value="SDR_fam"/>
</dbReference>
<evidence type="ECO:0000313" key="5">
    <source>
        <dbReference type="EMBL" id="KAA8907894.1"/>
    </source>
</evidence>
<gene>
    <name evidence="5" type="ORF">DIURU_000304</name>
</gene>
<dbReference type="PRINTS" id="PR00081">
    <property type="entry name" value="GDHRDH"/>
</dbReference>
<dbReference type="VEuPathDB" id="FungiDB:DIURU_000304"/>
<keyword evidence="2" id="KW-0521">NADP</keyword>
<dbReference type="PANTHER" id="PTHR24320:SF282">
    <property type="entry name" value="WW DOMAIN-CONTAINING OXIDOREDUCTASE"/>
    <property type="match status" value="1"/>
</dbReference>
<keyword evidence="4" id="KW-1133">Transmembrane helix</keyword>
<keyword evidence="6" id="KW-1185">Reference proteome</keyword>
<dbReference type="EMBL" id="SWFT01000018">
    <property type="protein sequence ID" value="KAA8907894.1"/>
    <property type="molecule type" value="Genomic_DNA"/>
</dbReference>
<proteinExistence type="inferred from homology"/>
<dbReference type="RefSeq" id="XP_034014826.1">
    <property type="nucleotide sequence ID" value="XM_034155758.1"/>
</dbReference>
<name>A0A642V047_DIURU</name>
<sequence length="337" mass="36957">MLAAPDTWPFVDPVKDRRVALITGGSSGVGYYTVLHLYRHGYAVYIAGRSRSRVHKAITEVKHAAAALNRGDDKPPRVGELHFLEVDLASVESVLHAVDVFGRREARLHLLINNAGVIALPYAVTQDGFEIQLQTNFISPFLLTTQLLPVLEATAAASAPEAAPRVIYLSSLGHKLALRYWSPALSFNYWPNVVFTWFRYARAKAAGIHTVKMIAHRSPSVLSMAVHPGLVMNTNLFTNWTRLPIIGIVFWCLFQIFGWLFGVTAEEGASATIRCCLDPSLTPATDNGAYFAKGERSEANHVASSMTYAAETWAWTVSELASRGISAPSAPPRPKDL</sequence>
<dbReference type="Gene3D" id="3.40.50.720">
    <property type="entry name" value="NAD(P)-binding Rossmann-like Domain"/>
    <property type="match status" value="1"/>
</dbReference>
<dbReference type="OMA" id="FTWFRYA"/>
<dbReference type="Pfam" id="PF00106">
    <property type="entry name" value="adh_short"/>
    <property type="match status" value="1"/>
</dbReference>
<feature type="transmembrane region" description="Helical" evidence="4">
    <location>
        <begin position="243"/>
        <end position="264"/>
    </location>
</feature>
<dbReference type="InterPro" id="IPR036291">
    <property type="entry name" value="NAD(P)-bd_dom_sf"/>
</dbReference>